<evidence type="ECO:0008006" key="3">
    <source>
        <dbReference type="Google" id="ProtNLM"/>
    </source>
</evidence>
<name>A0A0H5GK60_YEREN</name>
<gene>
    <name evidence="1" type="ORF">ERS137941_01195</name>
</gene>
<sequence length="207" mass="22663">MSNERPSLVTLGSTVAAADKIAAWLNPVIQGNNPDQVPVVERHIGQFNTPAEVKRYLSDRDGCVRIAALRIRDIRHEAGGTVGLVTFAAYVMTTDVWGYGRDLRCEILVAKIVRRITEMASTKGMGAEKCADAISADNIYSGSLDDLGLTMWAVMWNQEYKLDTDFDISELPDFLRLGMHATPKGGVPVIEAVIPVRGQESNENENA</sequence>
<proteinExistence type="predicted"/>
<dbReference type="AlphaFoldDB" id="A0A0H5GK60"/>
<evidence type="ECO:0000313" key="2">
    <source>
        <dbReference type="Proteomes" id="UP000048841"/>
    </source>
</evidence>
<dbReference type="Proteomes" id="UP000048841">
    <property type="component" value="Unassembled WGS sequence"/>
</dbReference>
<dbReference type="RefSeq" id="WP_023160758.1">
    <property type="nucleotide sequence ID" value="NZ_CGBR01000005.1"/>
</dbReference>
<protein>
    <recommendedName>
        <fullName evidence="3">Mu-like prophage protein gp37</fullName>
    </recommendedName>
</protein>
<organism evidence="1 2">
    <name type="scientific">Yersinia enterocolitica</name>
    <dbReference type="NCBI Taxonomy" id="630"/>
    <lineage>
        <taxon>Bacteria</taxon>
        <taxon>Pseudomonadati</taxon>
        <taxon>Pseudomonadota</taxon>
        <taxon>Gammaproteobacteria</taxon>
        <taxon>Enterobacterales</taxon>
        <taxon>Yersiniaceae</taxon>
        <taxon>Yersinia</taxon>
    </lineage>
</organism>
<accession>A0A0H5GK60</accession>
<evidence type="ECO:0000313" key="1">
    <source>
        <dbReference type="EMBL" id="CFQ57641.1"/>
    </source>
</evidence>
<reference evidence="1 2" key="1">
    <citation type="submission" date="2015-03" db="EMBL/GenBank/DDBJ databases">
        <authorList>
            <person name="Murphy D."/>
        </authorList>
    </citation>
    <scope>NUCLEOTIDE SEQUENCE [LARGE SCALE GENOMIC DNA]</scope>
    <source>
        <strain evidence="1 2">IP26249</strain>
    </source>
</reference>
<dbReference type="EMBL" id="CGBR01000005">
    <property type="protein sequence ID" value="CFQ57641.1"/>
    <property type="molecule type" value="Genomic_DNA"/>
</dbReference>